<evidence type="ECO:0000313" key="10">
    <source>
        <dbReference type="Proteomes" id="UP001201980"/>
    </source>
</evidence>
<dbReference type="SUPFAM" id="SSF47095">
    <property type="entry name" value="HMG-box"/>
    <property type="match status" value="1"/>
</dbReference>
<evidence type="ECO:0000256" key="3">
    <source>
        <dbReference type="ARBA" id="ARBA00023125"/>
    </source>
</evidence>
<dbReference type="GO" id="GO:0000978">
    <property type="term" value="F:RNA polymerase II cis-regulatory region sequence-specific DNA binding"/>
    <property type="evidence" value="ECO:0007669"/>
    <property type="project" value="TreeGrafter"/>
</dbReference>
<feature type="compositionally biased region" description="Basic residues" evidence="7">
    <location>
        <begin position="292"/>
        <end position="302"/>
    </location>
</feature>
<protein>
    <submittedName>
        <fullName evidence="9">HMG-box protein STE11</fullName>
    </submittedName>
</protein>
<evidence type="ECO:0000256" key="1">
    <source>
        <dbReference type="ARBA" id="ARBA00004123"/>
    </source>
</evidence>
<dbReference type="PROSITE" id="PS50118">
    <property type="entry name" value="HMG_BOX_2"/>
    <property type="match status" value="1"/>
</dbReference>
<dbReference type="GO" id="GO:0005634">
    <property type="term" value="C:nucleus"/>
    <property type="evidence" value="ECO:0007669"/>
    <property type="project" value="UniProtKB-SubCell"/>
</dbReference>
<sequence length="535" mass="59874">MMNTFEQPVYGIQTNVYPSAYTGEASPYGPLPDESHQSVCASSSEEYRSKREIDAQITQTPQTYSTPATSPPTPSRRVDAMTTRSGRAIAKTRNPLKPLSSTTDRVSKSTGKKKKEKAKANRLSDFKMETPLSELTEKLSITIVDIEAYVRRSAEVRQKELETGKTPGKIKRPMNAFMLYRKAYQNVAKEWCTHNNHQVVSQVCGDSWPLEPTHIREQFSEWARIERDNHQLAHPGYKFAPSKPRHAKKKELEESDEGSDLDDWDWQKGRGGMKRSTRTGTASLDGDYRPPRSSHQHQHQHHPQQQPGIYGPQHLSHRMAAGMNDSTIARANPGKPLPTPYHQPGGLQNGQYWQQNVHMNNGYNPPYPHLSQAPEDVIMRISSSPTSNYSMAQYGDTFPEATYPDPGYPEPYPGEQYPSPAAYMGSDPNQHSHPYPHSHPDLHPSQSPSPNHHHQPPLSERIDPSLMAGSLDNFFMTDGSMDPSGQLGQAWGIELGDGMGDGTFAGGYDSSGLLQDQQAQILKGTDEWQIEHLDK</sequence>
<dbReference type="Pfam" id="PF00505">
    <property type="entry name" value="HMG_box"/>
    <property type="match status" value="1"/>
</dbReference>
<dbReference type="Gene3D" id="1.10.30.10">
    <property type="entry name" value="High mobility group box domain"/>
    <property type="match status" value="1"/>
</dbReference>
<dbReference type="InterPro" id="IPR036910">
    <property type="entry name" value="HMG_box_dom_sf"/>
</dbReference>
<dbReference type="EMBL" id="JAKWBI020000190">
    <property type="protein sequence ID" value="KAJ2899719.1"/>
    <property type="molecule type" value="Genomic_DNA"/>
</dbReference>
<dbReference type="PANTHER" id="PTHR45803:SF5">
    <property type="entry name" value="SOX100B"/>
    <property type="match status" value="1"/>
</dbReference>
<accession>A0AAD5RPE7</accession>
<dbReference type="Proteomes" id="UP001201980">
    <property type="component" value="Unassembled WGS sequence"/>
</dbReference>
<keyword evidence="5 6" id="KW-0539">Nucleus</keyword>
<evidence type="ECO:0000256" key="7">
    <source>
        <dbReference type="SAM" id="MobiDB-lite"/>
    </source>
</evidence>
<proteinExistence type="predicted"/>
<feature type="region of interest" description="Disordered" evidence="7">
    <location>
        <begin position="233"/>
        <end position="313"/>
    </location>
</feature>
<comment type="subcellular location">
    <subcellularLocation>
        <location evidence="1">Nucleus</location>
    </subcellularLocation>
</comment>
<dbReference type="PANTHER" id="PTHR45803">
    <property type="entry name" value="SOX100B"/>
    <property type="match status" value="1"/>
</dbReference>
<keyword evidence="3 6" id="KW-0238">DNA-binding</keyword>
<evidence type="ECO:0000256" key="4">
    <source>
        <dbReference type="ARBA" id="ARBA00023163"/>
    </source>
</evidence>
<dbReference type="GO" id="GO:0000981">
    <property type="term" value="F:DNA-binding transcription factor activity, RNA polymerase II-specific"/>
    <property type="evidence" value="ECO:0007669"/>
    <property type="project" value="TreeGrafter"/>
</dbReference>
<dbReference type="AlphaFoldDB" id="A0AAD5RPE7"/>
<evidence type="ECO:0000256" key="2">
    <source>
        <dbReference type="ARBA" id="ARBA00023015"/>
    </source>
</evidence>
<dbReference type="CDD" id="cd01389">
    <property type="entry name" value="HMG-box_ROX1-like"/>
    <property type="match status" value="1"/>
</dbReference>
<evidence type="ECO:0000259" key="8">
    <source>
        <dbReference type="PROSITE" id="PS50118"/>
    </source>
</evidence>
<evidence type="ECO:0000313" key="9">
    <source>
        <dbReference type="EMBL" id="KAJ2899719.1"/>
    </source>
</evidence>
<gene>
    <name evidence="9" type="ORF">MKZ38_002912</name>
</gene>
<feature type="region of interest" description="Disordered" evidence="7">
    <location>
        <begin position="27"/>
        <end position="121"/>
    </location>
</feature>
<name>A0AAD5RPE7_9PEZI</name>
<feature type="DNA-binding region" description="HMG box" evidence="6">
    <location>
        <begin position="170"/>
        <end position="238"/>
    </location>
</feature>
<dbReference type="InterPro" id="IPR050917">
    <property type="entry name" value="SOX_TF"/>
</dbReference>
<dbReference type="InterPro" id="IPR009071">
    <property type="entry name" value="HMG_box_dom"/>
</dbReference>
<reference evidence="9" key="1">
    <citation type="submission" date="2022-07" db="EMBL/GenBank/DDBJ databases">
        <title>Draft genome sequence of Zalerion maritima ATCC 34329, a (micro)plastics degrading marine fungus.</title>
        <authorList>
            <person name="Paco A."/>
            <person name="Goncalves M.F.M."/>
            <person name="Rocha-Santos T.A.P."/>
            <person name="Alves A."/>
        </authorList>
    </citation>
    <scope>NUCLEOTIDE SEQUENCE</scope>
    <source>
        <strain evidence="9">ATCC 34329</strain>
    </source>
</reference>
<feature type="compositionally biased region" description="Basic and acidic residues" evidence="7">
    <location>
        <begin position="45"/>
        <end position="54"/>
    </location>
</feature>
<keyword evidence="2" id="KW-0805">Transcription regulation</keyword>
<organism evidence="9 10">
    <name type="scientific">Zalerion maritima</name>
    <dbReference type="NCBI Taxonomy" id="339359"/>
    <lineage>
        <taxon>Eukaryota</taxon>
        <taxon>Fungi</taxon>
        <taxon>Dikarya</taxon>
        <taxon>Ascomycota</taxon>
        <taxon>Pezizomycotina</taxon>
        <taxon>Sordariomycetes</taxon>
        <taxon>Lulworthiomycetidae</taxon>
        <taxon>Lulworthiales</taxon>
        <taxon>Lulworthiaceae</taxon>
        <taxon>Zalerion</taxon>
    </lineage>
</organism>
<keyword evidence="10" id="KW-1185">Reference proteome</keyword>
<comment type="caution">
    <text evidence="9">The sequence shown here is derived from an EMBL/GenBank/DDBJ whole genome shotgun (WGS) entry which is preliminary data.</text>
</comment>
<keyword evidence="4" id="KW-0804">Transcription</keyword>
<feature type="domain" description="HMG box" evidence="8">
    <location>
        <begin position="170"/>
        <end position="238"/>
    </location>
</feature>
<dbReference type="SMART" id="SM00398">
    <property type="entry name" value="HMG"/>
    <property type="match status" value="1"/>
</dbReference>
<feature type="region of interest" description="Disordered" evidence="7">
    <location>
        <begin position="393"/>
        <end position="465"/>
    </location>
</feature>
<evidence type="ECO:0000256" key="6">
    <source>
        <dbReference type="PROSITE-ProRule" id="PRU00267"/>
    </source>
</evidence>
<evidence type="ECO:0000256" key="5">
    <source>
        <dbReference type="ARBA" id="ARBA00023242"/>
    </source>
</evidence>
<feature type="compositionally biased region" description="Low complexity" evidence="7">
    <location>
        <begin position="58"/>
        <end position="68"/>
    </location>
</feature>
<feature type="compositionally biased region" description="Acidic residues" evidence="7">
    <location>
        <begin position="253"/>
        <end position="264"/>
    </location>
</feature>